<dbReference type="Proteomes" id="UP001153076">
    <property type="component" value="Unassembled WGS sequence"/>
</dbReference>
<keyword evidence="3" id="KW-1133">Transmembrane helix</keyword>
<evidence type="ECO:0000256" key="1">
    <source>
        <dbReference type="ARBA" id="ARBA00023303"/>
    </source>
</evidence>
<accession>A0A9Q1JYP9</accession>
<gene>
    <name evidence="4" type="ORF">Cgig2_012861</name>
</gene>
<dbReference type="PANTHER" id="PTHR45651:SF11">
    <property type="entry name" value="CYCLIC NUCLEOTIDE-GATED ION CHANNEL 20, CHLOROPLASTIC-RELATED"/>
    <property type="match status" value="1"/>
</dbReference>
<keyword evidence="1" id="KW-0406">Ion transport</keyword>
<dbReference type="OrthoDB" id="421226at2759"/>
<evidence type="ECO:0000256" key="3">
    <source>
        <dbReference type="SAM" id="Phobius"/>
    </source>
</evidence>
<evidence type="ECO:0000256" key="2">
    <source>
        <dbReference type="SAM" id="MobiDB-lite"/>
    </source>
</evidence>
<proteinExistence type="predicted"/>
<dbReference type="GO" id="GO:0016020">
    <property type="term" value="C:membrane"/>
    <property type="evidence" value="ECO:0007669"/>
    <property type="project" value="UniProtKB-SubCell"/>
</dbReference>
<keyword evidence="5" id="KW-1185">Reference proteome</keyword>
<organism evidence="4 5">
    <name type="scientific">Carnegiea gigantea</name>
    <dbReference type="NCBI Taxonomy" id="171969"/>
    <lineage>
        <taxon>Eukaryota</taxon>
        <taxon>Viridiplantae</taxon>
        <taxon>Streptophyta</taxon>
        <taxon>Embryophyta</taxon>
        <taxon>Tracheophyta</taxon>
        <taxon>Spermatophyta</taxon>
        <taxon>Magnoliopsida</taxon>
        <taxon>eudicotyledons</taxon>
        <taxon>Gunneridae</taxon>
        <taxon>Pentapetalae</taxon>
        <taxon>Caryophyllales</taxon>
        <taxon>Cactineae</taxon>
        <taxon>Cactaceae</taxon>
        <taxon>Cactoideae</taxon>
        <taxon>Echinocereeae</taxon>
        <taxon>Carnegiea</taxon>
    </lineage>
</organism>
<evidence type="ECO:0000313" key="5">
    <source>
        <dbReference type="Proteomes" id="UP001153076"/>
    </source>
</evidence>
<keyword evidence="3" id="KW-0472">Membrane</keyword>
<feature type="transmembrane region" description="Helical" evidence="3">
    <location>
        <begin position="211"/>
        <end position="233"/>
    </location>
</feature>
<reference evidence="4" key="1">
    <citation type="submission" date="2022-04" db="EMBL/GenBank/DDBJ databases">
        <title>Carnegiea gigantea Genome sequencing and assembly v2.</title>
        <authorList>
            <person name="Copetti D."/>
            <person name="Sanderson M.J."/>
            <person name="Burquez A."/>
            <person name="Wojciechowski M.F."/>
        </authorList>
    </citation>
    <scope>NUCLEOTIDE SEQUENCE</scope>
    <source>
        <strain evidence="4">SGP5-SGP5p</strain>
        <tissue evidence="4">Aerial part</tissue>
    </source>
</reference>
<keyword evidence="1" id="KW-0813">Transport</keyword>
<dbReference type="GO" id="GO:0034220">
    <property type="term" value="P:monoatomic ion transmembrane transport"/>
    <property type="evidence" value="ECO:0007669"/>
    <property type="project" value="UniProtKB-KW"/>
</dbReference>
<evidence type="ECO:0000313" key="4">
    <source>
        <dbReference type="EMBL" id="KAJ8433293.1"/>
    </source>
</evidence>
<keyword evidence="3" id="KW-0812">Transmembrane</keyword>
<dbReference type="PANTHER" id="PTHR45651">
    <property type="entry name" value="CYCLIC NUCLEOTIDE-GATED ION CHANNEL 15-RELATED-RELATED"/>
    <property type="match status" value="1"/>
</dbReference>
<sequence length="363" mass="40350">MEGVKTFDMDGERDEIPMLSDIRPELLDEHENSMSDKFSSWSRSASDSGALFQQNRNVGHTGPLKSERKTAFVEMSGPLYIRSKPQEPCGPPPGVLGQREKVQLTDKDSTYDGMTKNGGMKDGIAKKNEHLLKSGQLGMCSDPYCTTCPSDYNYKAAQGKFRRTSDIFDTKFDAIYGDAKGWAWRFWSFLQSYVPGVMNPHNKVVQQWNQFFVISCLVAIFVDPLFFFVLTIMKVGISVSPPSSFPSLLSALFHSSCDDFVSTPDNFVKNCRLPLKEMREMLEGLVLATLSALVVTVKVELELKLHQSRSVSEPLAILTSLPSPAHSVIKSKLDLSLDTGQLADAGISPSTANRTREQRLITD</sequence>
<name>A0A9Q1JYP9_9CARY</name>
<feature type="compositionally biased region" description="Basic and acidic residues" evidence="2">
    <location>
        <begin position="1"/>
        <end position="34"/>
    </location>
</feature>
<dbReference type="AlphaFoldDB" id="A0A9Q1JYP9"/>
<protein>
    <submittedName>
        <fullName evidence="4">Uncharacterized protein</fullName>
    </submittedName>
</protein>
<comment type="caution">
    <text evidence="4">The sequence shown here is derived from an EMBL/GenBank/DDBJ whole genome shotgun (WGS) entry which is preliminary data.</text>
</comment>
<feature type="compositionally biased region" description="Low complexity" evidence="2">
    <location>
        <begin position="35"/>
        <end position="47"/>
    </location>
</feature>
<feature type="region of interest" description="Disordered" evidence="2">
    <location>
        <begin position="1"/>
        <end position="47"/>
    </location>
</feature>
<keyword evidence="1" id="KW-0407">Ion channel</keyword>
<dbReference type="EMBL" id="JAKOGI010000550">
    <property type="protein sequence ID" value="KAJ8433293.1"/>
    <property type="molecule type" value="Genomic_DNA"/>
</dbReference>